<dbReference type="OrthoDB" id="5215911at2759"/>
<dbReference type="Proteomes" id="UP000284375">
    <property type="component" value="Unassembled WGS sequence"/>
</dbReference>
<feature type="transmembrane region" description="Helical" evidence="6">
    <location>
        <begin position="55"/>
        <end position="76"/>
    </location>
</feature>
<feature type="region of interest" description="Disordered" evidence="5">
    <location>
        <begin position="252"/>
        <end position="275"/>
    </location>
</feature>
<comment type="caution">
    <text evidence="8">The sequence shown here is derived from an EMBL/GenBank/DDBJ whole genome shotgun (WGS) entry which is preliminary data.</text>
</comment>
<dbReference type="Gene3D" id="1.20.245.10">
    <property type="entry name" value="Lipoxygenase-1, Domain 5"/>
    <property type="match status" value="1"/>
</dbReference>
<organism evidence="8 9">
    <name type="scientific">Cytospora chrysosperma</name>
    <name type="common">Cytospora canker fungus</name>
    <name type="synonym">Sphaeria chrysosperma</name>
    <dbReference type="NCBI Taxonomy" id="252740"/>
    <lineage>
        <taxon>Eukaryota</taxon>
        <taxon>Fungi</taxon>
        <taxon>Dikarya</taxon>
        <taxon>Ascomycota</taxon>
        <taxon>Pezizomycotina</taxon>
        <taxon>Sordariomycetes</taxon>
        <taxon>Sordariomycetidae</taxon>
        <taxon>Diaporthales</taxon>
        <taxon>Cytosporaceae</taxon>
        <taxon>Cytospora</taxon>
    </lineage>
</organism>
<feature type="transmembrane region" description="Helical" evidence="6">
    <location>
        <begin position="372"/>
        <end position="392"/>
    </location>
</feature>
<dbReference type="InterPro" id="IPR036259">
    <property type="entry name" value="MFS_trans_sf"/>
</dbReference>
<dbReference type="GO" id="GO:0046872">
    <property type="term" value="F:metal ion binding"/>
    <property type="evidence" value="ECO:0007669"/>
    <property type="project" value="InterPro"/>
</dbReference>
<feature type="transmembrane region" description="Helical" evidence="6">
    <location>
        <begin position="413"/>
        <end position="434"/>
    </location>
</feature>
<evidence type="ECO:0000256" key="1">
    <source>
        <dbReference type="ARBA" id="ARBA00004141"/>
    </source>
</evidence>
<protein>
    <recommendedName>
        <fullName evidence="7">Lipoxygenase domain-containing protein</fullName>
    </recommendedName>
</protein>
<dbReference type="GO" id="GO:0044281">
    <property type="term" value="P:small molecule metabolic process"/>
    <property type="evidence" value="ECO:0007669"/>
    <property type="project" value="UniProtKB-ARBA"/>
</dbReference>
<evidence type="ECO:0000256" key="5">
    <source>
        <dbReference type="SAM" id="MobiDB-lite"/>
    </source>
</evidence>
<evidence type="ECO:0000256" key="3">
    <source>
        <dbReference type="ARBA" id="ARBA00022989"/>
    </source>
</evidence>
<proteinExistence type="predicted"/>
<dbReference type="PANTHER" id="PTHR23502:SF50">
    <property type="entry name" value="TRANSPORTER, PUTATIVE (AFU_ORTHOLOGUE AFUA_5G00430)-RELATED"/>
    <property type="match status" value="1"/>
</dbReference>
<evidence type="ECO:0000256" key="6">
    <source>
        <dbReference type="SAM" id="Phobius"/>
    </source>
</evidence>
<feature type="transmembrane region" description="Helical" evidence="6">
    <location>
        <begin position="440"/>
        <end position="464"/>
    </location>
</feature>
<evidence type="ECO:0000259" key="7">
    <source>
        <dbReference type="PROSITE" id="PS51393"/>
    </source>
</evidence>
<dbReference type="InterPro" id="IPR013819">
    <property type="entry name" value="LipOase_C"/>
</dbReference>
<feature type="transmembrane region" description="Helical" evidence="6">
    <location>
        <begin position="184"/>
        <end position="205"/>
    </location>
</feature>
<feature type="domain" description="Lipoxygenase" evidence="7">
    <location>
        <begin position="552"/>
        <end position="1149"/>
    </location>
</feature>
<keyword evidence="9" id="KW-1185">Reference proteome</keyword>
<dbReference type="GO" id="GO:0022857">
    <property type="term" value="F:transmembrane transporter activity"/>
    <property type="evidence" value="ECO:0007669"/>
    <property type="project" value="InterPro"/>
</dbReference>
<evidence type="ECO:0000256" key="4">
    <source>
        <dbReference type="ARBA" id="ARBA00023136"/>
    </source>
</evidence>
<dbReference type="PROSITE" id="PS51393">
    <property type="entry name" value="LIPOXYGENASE_3"/>
    <property type="match status" value="1"/>
</dbReference>
<evidence type="ECO:0000256" key="2">
    <source>
        <dbReference type="ARBA" id="ARBA00022692"/>
    </source>
</evidence>
<feature type="transmembrane region" description="Helical" evidence="6">
    <location>
        <begin position="338"/>
        <end position="360"/>
    </location>
</feature>
<dbReference type="Gene3D" id="1.20.1250.20">
    <property type="entry name" value="MFS general substrate transporter like domains"/>
    <property type="match status" value="1"/>
</dbReference>
<evidence type="ECO:0000313" key="8">
    <source>
        <dbReference type="EMBL" id="ROV98954.1"/>
    </source>
</evidence>
<dbReference type="GO" id="GO:0016702">
    <property type="term" value="F:oxidoreductase activity, acting on single donors with incorporation of molecular oxygen, incorporation of two atoms of oxygen"/>
    <property type="evidence" value="ECO:0007669"/>
    <property type="project" value="InterPro"/>
</dbReference>
<evidence type="ECO:0000313" key="9">
    <source>
        <dbReference type="Proteomes" id="UP000284375"/>
    </source>
</evidence>
<sequence>MADNWIHDPAFPPGTVRLEKLRGLNDAGTETEIILQPRPTNDPNDPLNWATWRKYLNFGLATFYALMAFAQINATTPTWGPMEAELGFDAVLMNNTYAIGCATLALGSFMLIPFALKYGLRPIYILSSAAQMAIMIWAARTVTAGDWWGVNALQCWVGSLAETMVQMTVSDVFFVHQRGLMNSIYIWASNFGSSLAPVAAGFVTASQGWRWVWWWMTLFFGLVLVAFIFGFEESKFDWTKAVVHGMPASLEKTSTDGDLKDPSGEKPPMSKKQAQPAVSPIETLRTTIEIDPSIPRKTYWQRLALTTTTKGPFKLFARHAYQPFQILFTIPGVGYMSLVYAVLLAWSTVMSAALSTYMIIPPYDFNSTQIGLMNLAPFIGNTLGSLICGPLSDRVILRLAKRNNGIYEPEMRLWMFVPFIPFQVAGAFWFGYALQGGQSWVAVAFAFGICNLGSAPISSIALTYMTDAYNEIIGDALVALTFSRNTLSTIFVFAMTPWIAKVGISNVFNTIGAIGLAVLLFAFVFLWKGKQWRHQKCSYHPKMKLPRLLLSALALQSVPGDAVAVPRAKRNASTVGEYTLPKDSLDPLGRAAALAVTRAGFTYGPPVAGGPYYPSGVLGSAKAAADLATLQADLTAEEILTAEDSASATAGSLAGKYNGLETLEDYTLLYDGEWTNTLPKGPVPGVLTNYTQDLLFSMERLSTSPYAIRRLSPSSDSLAFEVDDSVANKVAGMTLQELLEAGRLFYADHSDQASLARTTAYAPACDAYFFIDKASGNFLPLAIRTGVGANLIYTPEDTDDDWLLAKMMFNVNDFWFAQWNHLAGTHEAIQIAWMAAIRTVSVDHPVYGLLDRIMYQAFAIQPLAATVLFVDGGAVDEVFGYTGAAAQEYTTARYNGGSGAFQANYFLTDLKKRGLIEPGAGPELSHFPFYEDASVIYGATRAFMASFVAAYYPSDSAVAGDTELQAWAAEANGAAGVLDFPLAISTREAAADVLAHMAHLASTAHHAVNTNELLSASSTLPFHPPALYSPVPTAKGVVGGGSSSSSNASVADFLPPFDKVVTQLGFAGLFARPLLEGTDRALLHMFDDAEMLALMRAEVRAAAAEFKSAMQAFSDEVGGRSFDGEGLSQGMPFVWQALDPKVVPYSITT</sequence>
<dbReference type="PANTHER" id="PTHR23502">
    <property type="entry name" value="MAJOR FACILITATOR SUPERFAMILY"/>
    <property type="match status" value="1"/>
</dbReference>
<dbReference type="SUPFAM" id="SSF48484">
    <property type="entry name" value="Lipoxigenase"/>
    <property type="match status" value="1"/>
</dbReference>
<dbReference type="SUPFAM" id="SSF103473">
    <property type="entry name" value="MFS general substrate transporter"/>
    <property type="match status" value="1"/>
</dbReference>
<dbReference type="InterPro" id="IPR036226">
    <property type="entry name" value="LipOase_C_sf"/>
</dbReference>
<keyword evidence="2 6" id="KW-0812">Transmembrane</keyword>
<dbReference type="EMBL" id="LJZO01000012">
    <property type="protein sequence ID" value="ROV98954.1"/>
    <property type="molecule type" value="Genomic_DNA"/>
</dbReference>
<feature type="transmembrane region" description="Helical" evidence="6">
    <location>
        <begin position="96"/>
        <end position="116"/>
    </location>
</feature>
<dbReference type="Pfam" id="PF07690">
    <property type="entry name" value="MFS_1"/>
    <property type="match status" value="1"/>
</dbReference>
<gene>
    <name evidence="8" type="ORF">VSDG_03698</name>
</gene>
<comment type="subcellular location">
    <subcellularLocation>
        <location evidence="1">Membrane</location>
        <topology evidence="1">Multi-pass membrane protein</topology>
    </subcellularLocation>
</comment>
<dbReference type="GO" id="GO:0005886">
    <property type="term" value="C:plasma membrane"/>
    <property type="evidence" value="ECO:0007669"/>
    <property type="project" value="TreeGrafter"/>
</dbReference>
<dbReference type="Gene3D" id="3.10.450.60">
    <property type="match status" value="1"/>
</dbReference>
<dbReference type="Pfam" id="PF00305">
    <property type="entry name" value="Lipoxygenase"/>
    <property type="match status" value="1"/>
</dbReference>
<feature type="transmembrane region" description="Helical" evidence="6">
    <location>
        <begin position="211"/>
        <end position="231"/>
    </location>
</feature>
<keyword evidence="3 6" id="KW-1133">Transmembrane helix</keyword>
<dbReference type="InterPro" id="IPR011701">
    <property type="entry name" value="MFS"/>
</dbReference>
<keyword evidence="4 6" id="KW-0472">Membrane</keyword>
<accession>A0A423W6J6</accession>
<feature type="compositionally biased region" description="Basic and acidic residues" evidence="5">
    <location>
        <begin position="253"/>
        <end position="264"/>
    </location>
</feature>
<dbReference type="STRING" id="252740.A0A423W6J6"/>
<feature type="transmembrane region" description="Helical" evidence="6">
    <location>
        <begin position="506"/>
        <end position="527"/>
    </location>
</feature>
<dbReference type="AlphaFoldDB" id="A0A423W6J6"/>
<name>A0A423W6J6_CYTCH</name>
<reference evidence="8 9" key="1">
    <citation type="submission" date="2015-09" db="EMBL/GenBank/DDBJ databases">
        <title>Host preference determinants of Valsa canker pathogens revealed by comparative genomics.</title>
        <authorList>
            <person name="Yin Z."/>
            <person name="Huang L."/>
        </authorList>
    </citation>
    <scope>NUCLEOTIDE SEQUENCE [LARGE SCALE GENOMIC DNA]</scope>
    <source>
        <strain evidence="8 9">YSFL</strain>
    </source>
</reference>